<protein>
    <submittedName>
        <fullName evidence="2">Uncharacterized protein</fullName>
    </submittedName>
</protein>
<evidence type="ECO:0000313" key="2">
    <source>
        <dbReference type="EMBL" id="OAP89368.1"/>
    </source>
</evidence>
<feature type="compositionally biased region" description="Basic and acidic residues" evidence="1">
    <location>
        <begin position="77"/>
        <end position="89"/>
    </location>
</feature>
<sequence>MGRRDWQEARCRSDSSRGWVRFSAKFAPDSVILGLDPRIHAASTLLAVGTGNGGGIHRRTQHAECCAWILGSSPRMTEVEGSDRQEAGRQSKSGGSAKRCLRIGFLILRHPRA</sequence>
<accession>A0A179BCD9</accession>
<reference evidence="2" key="1">
    <citation type="submission" date="2016-04" db="EMBL/GenBank/DDBJ databases">
        <title>Fast-growing isolate from the root nodules of Vavilovia formosa.</title>
        <authorList>
            <person name="Kimeklis A."/>
            <person name="Safronova V."/>
            <person name="Belimov A."/>
            <person name="Andronov E."/>
        </authorList>
    </citation>
    <scope>NUCLEOTIDE SEQUENCE [LARGE SCALE GENOMIC DNA]</scope>
    <source>
        <strain evidence="2">Vaf-46</strain>
    </source>
</reference>
<evidence type="ECO:0000256" key="1">
    <source>
        <dbReference type="SAM" id="MobiDB-lite"/>
    </source>
</evidence>
<gene>
    <name evidence="2" type="ORF">A4U53_32965</name>
</gene>
<proteinExistence type="predicted"/>
<organism evidence="2">
    <name type="scientific">Rhizobium leguminosarum</name>
    <dbReference type="NCBI Taxonomy" id="384"/>
    <lineage>
        <taxon>Bacteria</taxon>
        <taxon>Pseudomonadati</taxon>
        <taxon>Pseudomonadota</taxon>
        <taxon>Alphaproteobacteria</taxon>
        <taxon>Hyphomicrobiales</taxon>
        <taxon>Rhizobiaceae</taxon>
        <taxon>Rhizobium/Agrobacterium group</taxon>
        <taxon>Rhizobium</taxon>
    </lineage>
</organism>
<name>A0A179BCD9_RHILE</name>
<dbReference type="AlphaFoldDB" id="A0A179BCD9"/>
<comment type="caution">
    <text evidence="2">The sequence shown here is derived from an EMBL/GenBank/DDBJ whole genome shotgun (WGS) entry which is preliminary data.</text>
</comment>
<feature type="region of interest" description="Disordered" evidence="1">
    <location>
        <begin position="77"/>
        <end position="96"/>
    </location>
</feature>
<dbReference type="EMBL" id="LWBS01000437">
    <property type="protein sequence ID" value="OAP89368.1"/>
    <property type="molecule type" value="Genomic_DNA"/>
</dbReference>